<feature type="domain" description="SAF" evidence="3">
    <location>
        <begin position="76"/>
        <end position="137"/>
    </location>
</feature>
<feature type="transmembrane region" description="Helical" evidence="2">
    <location>
        <begin position="48"/>
        <end position="70"/>
    </location>
</feature>
<comment type="caution">
    <text evidence="4">The sequence shown here is derived from an EMBL/GenBank/DDBJ whole genome shotgun (WGS) entry which is preliminary data.</text>
</comment>
<accession>A0A2T8F8S0</accession>
<evidence type="ECO:0000313" key="4">
    <source>
        <dbReference type="EMBL" id="PVG82112.1"/>
    </source>
</evidence>
<evidence type="ECO:0000313" key="5">
    <source>
        <dbReference type="Proteomes" id="UP000246018"/>
    </source>
</evidence>
<dbReference type="InterPro" id="IPR013974">
    <property type="entry name" value="SAF"/>
</dbReference>
<sequence>MKMSTETTQRPPAGAKGRMPARRNNDDGLLAGGRKAVGGPQQPRTRSWGLVTLAALLVIGSGLTVAAWGLHAGEKVSVLVMATGVAKGQVVEREDLASRAVAGVSDAIAAEAVDTVIGQTAVVDLVQGQILTAAMLTAEPVPGPGESMIGLALDPTRVPGAGLEAGDQVDVIAVPGNGSNNSSAPDSALDDPVLLASGAQVYDVGGEAAAGGQLLVTLIVDESTASKVAAYSTQNRVAVVETAPTGMTPAGE</sequence>
<dbReference type="SMART" id="SM00858">
    <property type="entry name" value="SAF"/>
    <property type="match status" value="1"/>
</dbReference>
<proteinExistence type="predicted"/>
<keyword evidence="5" id="KW-1185">Reference proteome</keyword>
<dbReference type="Proteomes" id="UP000246018">
    <property type="component" value="Unassembled WGS sequence"/>
</dbReference>
<keyword evidence="2" id="KW-0812">Transmembrane</keyword>
<evidence type="ECO:0000256" key="2">
    <source>
        <dbReference type="SAM" id="Phobius"/>
    </source>
</evidence>
<dbReference type="EMBL" id="QDGZ01000006">
    <property type="protein sequence ID" value="PVG82112.1"/>
    <property type="molecule type" value="Genomic_DNA"/>
</dbReference>
<name>A0A2T8F8S0_9ACTN</name>
<keyword evidence="2" id="KW-1133">Transmembrane helix</keyword>
<dbReference type="OrthoDB" id="3783983at2"/>
<dbReference type="CDD" id="cd11614">
    <property type="entry name" value="SAF_CpaB_FlgA_like"/>
    <property type="match status" value="1"/>
</dbReference>
<feature type="region of interest" description="Disordered" evidence="1">
    <location>
        <begin position="1"/>
        <end position="43"/>
    </location>
</feature>
<dbReference type="AlphaFoldDB" id="A0A2T8F8S0"/>
<gene>
    <name evidence="4" type="ORF">DDE18_15655</name>
</gene>
<protein>
    <recommendedName>
        <fullName evidence="3">SAF domain-containing protein</fullName>
    </recommendedName>
</protein>
<evidence type="ECO:0000259" key="3">
    <source>
        <dbReference type="SMART" id="SM00858"/>
    </source>
</evidence>
<organism evidence="4 5">
    <name type="scientific">Nocardioides gansuensis</name>
    <dbReference type="NCBI Taxonomy" id="2138300"/>
    <lineage>
        <taxon>Bacteria</taxon>
        <taxon>Bacillati</taxon>
        <taxon>Actinomycetota</taxon>
        <taxon>Actinomycetes</taxon>
        <taxon>Propionibacteriales</taxon>
        <taxon>Nocardioidaceae</taxon>
        <taxon>Nocardioides</taxon>
    </lineage>
</organism>
<keyword evidence="2" id="KW-0472">Membrane</keyword>
<reference evidence="4 5" key="1">
    <citation type="submission" date="2018-04" db="EMBL/GenBank/DDBJ databases">
        <title>Genome of Nocardioides gansuensis WSJ-1.</title>
        <authorList>
            <person name="Wu S."/>
            <person name="Wang G."/>
        </authorList>
    </citation>
    <scope>NUCLEOTIDE SEQUENCE [LARGE SCALE GENOMIC DNA]</scope>
    <source>
        <strain evidence="4 5">WSJ-1</strain>
    </source>
</reference>
<feature type="compositionally biased region" description="Polar residues" evidence="1">
    <location>
        <begin position="1"/>
        <end position="10"/>
    </location>
</feature>
<dbReference type="Pfam" id="PF08666">
    <property type="entry name" value="SAF"/>
    <property type="match status" value="1"/>
</dbReference>
<evidence type="ECO:0000256" key="1">
    <source>
        <dbReference type="SAM" id="MobiDB-lite"/>
    </source>
</evidence>